<evidence type="ECO:0000313" key="1">
    <source>
        <dbReference type="EMBL" id="SDF61984.1"/>
    </source>
</evidence>
<protein>
    <submittedName>
        <fullName evidence="1">Uncharacterized protein</fullName>
    </submittedName>
</protein>
<dbReference type="RefSeq" id="WP_089830845.1">
    <property type="nucleotide sequence ID" value="NZ_FNBN01000002.1"/>
</dbReference>
<proteinExistence type="predicted"/>
<gene>
    <name evidence="1" type="ORF">SAMN04488121_102463</name>
</gene>
<dbReference type="AlphaFoldDB" id="A0A1G7MJZ4"/>
<evidence type="ECO:0000313" key="2">
    <source>
        <dbReference type="Proteomes" id="UP000199045"/>
    </source>
</evidence>
<dbReference type="OrthoDB" id="7210418at2"/>
<accession>A0A1G7MJZ4</accession>
<reference evidence="1 2" key="1">
    <citation type="submission" date="2016-10" db="EMBL/GenBank/DDBJ databases">
        <authorList>
            <person name="de Groot N.N."/>
        </authorList>
    </citation>
    <scope>NUCLEOTIDE SEQUENCE [LARGE SCALE GENOMIC DNA]</scope>
    <source>
        <strain evidence="1 2">DSM 527</strain>
    </source>
</reference>
<sequence length="331" mass="37926">MSVITYTTTKTTLPGWDPLMHQNNPRGYAYETPTHFIHIFGKDGWFYPASIRISATEKSTGTLVDWVTKAFGAVNIQSLSQLPGDVVDGVWRPGLYYNTDAFQALQVIESEKRSSELAILLLIERLEELFSYIHPDANGLQTYGHKSRELLILACTEVENFWKHFLRKGGVTNPTGRYNTNDYVKLLAPLYLKEFEFTLKTYSTVAPVSPFLNWNRSNPTTSLDWYDAYNKTKHDRDAHFNEATLWNCIQAVVANLVMYSVRFSPHPLTDQGNRFSVLYKQHFDGKLNNPDVTSFYTHNVMLSPTHRDHLHSFDPVASRAIQPFIIKPLVL</sequence>
<name>A0A1G7MJZ4_CHIFI</name>
<dbReference type="Proteomes" id="UP000199045">
    <property type="component" value="Unassembled WGS sequence"/>
</dbReference>
<organism evidence="1 2">
    <name type="scientific">Chitinophaga filiformis</name>
    <name type="common">Myxococcus filiformis</name>
    <name type="synonym">Flexibacter filiformis</name>
    <dbReference type="NCBI Taxonomy" id="104663"/>
    <lineage>
        <taxon>Bacteria</taxon>
        <taxon>Pseudomonadati</taxon>
        <taxon>Bacteroidota</taxon>
        <taxon>Chitinophagia</taxon>
        <taxon>Chitinophagales</taxon>
        <taxon>Chitinophagaceae</taxon>
        <taxon>Chitinophaga</taxon>
    </lineage>
</organism>
<dbReference type="EMBL" id="FNBN01000002">
    <property type="protein sequence ID" value="SDF61984.1"/>
    <property type="molecule type" value="Genomic_DNA"/>
</dbReference>
<dbReference type="STRING" id="104663.SAMN04488121_102463"/>